<comment type="caution">
    <text evidence="1">The sequence shown here is derived from an EMBL/GenBank/DDBJ whole genome shotgun (WGS) entry which is preliminary data.</text>
</comment>
<dbReference type="EMBL" id="JAOQAZ010000026">
    <property type="protein sequence ID" value="KAJ4252461.1"/>
    <property type="molecule type" value="Genomic_DNA"/>
</dbReference>
<organism evidence="1 2">
    <name type="scientific">Fusarium torreyae</name>
    <dbReference type="NCBI Taxonomy" id="1237075"/>
    <lineage>
        <taxon>Eukaryota</taxon>
        <taxon>Fungi</taxon>
        <taxon>Dikarya</taxon>
        <taxon>Ascomycota</taxon>
        <taxon>Pezizomycotina</taxon>
        <taxon>Sordariomycetes</taxon>
        <taxon>Hypocreomycetidae</taxon>
        <taxon>Hypocreales</taxon>
        <taxon>Nectriaceae</taxon>
        <taxon>Fusarium</taxon>
    </lineage>
</organism>
<sequence length="117" mass="13923">MSGVLEQMIDQYYRKWGFTIYRTYYGNNENWQALLYSLRHQTKLAFGAFENDEEIDQDVRQKLQKSFYLDVREDSSLLDVLDVRGLRQFCNAEKLKESELVEKGGQKLRVSTRPRES</sequence>
<gene>
    <name evidence="1" type="ORF">NW762_011062</name>
</gene>
<dbReference type="OrthoDB" id="5099814at2759"/>
<protein>
    <submittedName>
        <fullName evidence="1">Uncharacterized protein</fullName>
    </submittedName>
</protein>
<evidence type="ECO:0000313" key="1">
    <source>
        <dbReference type="EMBL" id="KAJ4252461.1"/>
    </source>
</evidence>
<accession>A0A9W8RS73</accession>
<dbReference type="Proteomes" id="UP001152049">
    <property type="component" value="Unassembled WGS sequence"/>
</dbReference>
<proteinExistence type="predicted"/>
<evidence type="ECO:0000313" key="2">
    <source>
        <dbReference type="Proteomes" id="UP001152049"/>
    </source>
</evidence>
<name>A0A9W8RS73_9HYPO</name>
<keyword evidence="2" id="KW-1185">Reference proteome</keyword>
<reference evidence="1" key="1">
    <citation type="submission" date="2022-09" db="EMBL/GenBank/DDBJ databases">
        <title>Fusarium specimens isolated from Avocado Roots.</title>
        <authorList>
            <person name="Stajich J."/>
            <person name="Roper C."/>
            <person name="Heimlech-Rivalta G."/>
        </authorList>
    </citation>
    <scope>NUCLEOTIDE SEQUENCE</scope>
    <source>
        <strain evidence="1">CF00136</strain>
    </source>
</reference>
<dbReference type="AlphaFoldDB" id="A0A9W8RS73"/>